<evidence type="ECO:0000259" key="3">
    <source>
        <dbReference type="PROSITE" id="PS51186"/>
    </source>
</evidence>
<proteinExistence type="predicted"/>
<dbReference type="GO" id="GO:0016747">
    <property type="term" value="F:acyltransferase activity, transferring groups other than amino-acyl groups"/>
    <property type="evidence" value="ECO:0007669"/>
    <property type="project" value="InterPro"/>
</dbReference>
<keyword evidence="1 4" id="KW-0808">Transferase</keyword>
<keyword evidence="2" id="KW-0012">Acyltransferase</keyword>
<sequence>MIVRRFRAADAPTVAALGDLLRIGDPADSAVPVPLPPSNQPSGFRDLVDVPGHFLDADAGGDFLVAELDGHLVGMGGIRPTGEARAEVKRLRVHPAVRRQGVGRALMNALERRAAELGNRELHLDTADQPDSTAFYLNLGYREVDREPSPYGEWTTVYYVKLLGRPLVRAETGE</sequence>
<dbReference type="RefSeq" id="WP_179791262.1">
    <property type="nucleotide sequence ID" value="NZ_BAAARR010000004.1"/>
</dbReference>
<dbReference type="CDD" id="cd04301">
    <property type="entry name" value="NAT_SF"/>
    <property type="match status" value="1"/>
</dbReference>
<dbReference type="InterPro" id="IPR000182">
    <property type="entry name" value="GNAT_dom"/>
</dbReference>
<organism evidence="4 5">
    <name type="scientific">Actinopolymorpha rutila</name>
    <dbReference type="NCBI Taxonomy" id="446787"/>
    <lineage>
        <taxon>Bacteria</taxon>
        <taxon>Bacillati</taxon>
        <taxon>Actinomycetota</taxon>
        <taxon>Actinomycetes</taxon>
        <taxon>Propionibacteriales</taxon>
        <taxon>Actinopolymorphaceae</taxon>
        <taxon>Actinopolymorpha</taxon>
    </lineage>
</organism>
<name>A0A852Z816_9ACTN</name>
<feature type="domain" description="N-acetyltransferase" evidence="3">
    <location>
        <begin position="1"/>
        <end position="164"/>
    </location>
</feature>
<dbReference type="EMBL" id="JACBZH010000001">
    <property type="protein sequence ID" value="NYH88002.1"/>
    <property type="molecule type" value="Genomic_DNA"/>
</dbReference>
<dbReference type="Gene3D" id="3.40.630.30">
    <property type="match status" value="1"/>
</dbReference>
<evidence type="ECO:0000256" key="2">
    <source>
        <dbReference type="ARBA" id="ARBA00023315"/>
    </source>
</evidence>
<dbReference type="PANTHER" id="PTHR43877">
    <property type="entry name" value="AMINOALKYLPHOSPHONATE N-ACETYLTRANSFERASE-RELATED-RELATED"/>
    <property type="match status" value="1"/>
</dbReference>
<dbReference type="InterPro" id="IPR016181">
    <property type="entry name" value="Acyl_CoA_acyltransferase"/>
</dbReference>
<accession>A0A852Z816</accession>
<keyword evidence="5" id="KW-1185">Reference proteome</keyword>
<reference evidence="4 5" key="1">
    <citation type="submission" date="2020-07" db="EMBL/GenBank/DDBJ databases">
        <title>Sequencing the genomes of 1000 actinobacteria strains.</title>
        <authorList>
            <person name="Klenk H.-P."/>
        </authorList>
    </citation>
    <scope>NUCLEOTIDE SEQUENCE [LARGE SCALE GENOMIC DNA]</scope>
    <source>
        <strain evidence="4 5">DSM 18448</strain>
    </source>
</reference>
<evidence type="ECO:0000313" key="4">
    <source>
        <dbReference type="EMBL" id="NYH88002.1"/>
    </source>
</evidence>
<dbReference type="SUPFAM" id="SSF55729">
    <property type="entry name" value="Acyl-CoA N-acyltransferases (Nat)"/>
    <property type="match status" value="1"/>
</dbReference>
<evidence type="ECO:0000313" key="5">
    <source>
        <dbReference type="Proteomes" id="UP000579605"/>
    </source>
</evidence>
<dbReference type="Pfam" id="PF00583">
    <property type="entry name" value="Acetyltransf_1"/>
    <property type="match status" value="1"/>
</dbReference>
<dbReference type="Proteomes" id="UP000579605">
    <property type="component" value="Unassembled WGS sequence"/>
</dbReference>
<protein>
    <submittedName>
        <fullName evidence="4">N-acetylglutamate synthase-like GNAT family acetyltransferase</fullName>
    </submittedName>
</protein>
<dbReference type="InterPro" id="IPR050832">
    <property type="entry name" value="Bact_Acetyltransf"/>
</dbReference>
<comment type="caution">
    <text evidence="4">The sequence shown here is derived from an EMBL/GenBank/DDBJ whole genome shotgun (WGS) entry which is preliminary data.</text>
</comment>
<dbReference type="AlphaFoldDB" id="A0A852Z816"/>
<evidence type="ECO:0000256" key="1">
    <source>
        <dbReference type="ARBA" id="ARBA00022679"/>
    </source>
</evidence>
<dbReference type="PROSITE" id="PS51186">
    <property type="entry name" value="GNAT"/>
    <property type="match status" value="1"/>
</dbReference>
<gene>
    <name evidence="4" type="ORF">F4554_000640</name>
</gene>